<dbReference type="InterPro" id="IPR041667">
    <property type="entry name" value="Cupin_8"/>
</dbReference>
<dbReference type="PANTHER" id="PTHR12461">
    <property type="entry name" value="HYPOXIA-INDUCIBLE FACTOR 1 ALPHA INHIBITOR-RELATED"/>
    <property type="match status" value="1"/>
</dbReference>
<evidence type="ECO:0000313" key="3">
    <source>
        <dbReference type="Proteomes" id="UP000788153"/>
    </source>
</evidence>
<dbReference type="PROSITE" id="PS51184">
    <property type="entry name" value="JMJC"/>
    <property type="match status" value="1"/>
</dbReference>
<accession>A0ABX0TXP7</accession>
<dbReference type="SMART" id="SM00558">
    <property type="entry name" value="JmjC"/>
    <property type="match status" value="1"/>
</dbReference>
<dbReference type="InterPro" id="IPR014710">
    <property type="entry name" value="RmlC-like_jellyroll"/>
</dbReference>
<protein>
    <recommendedName>
        <fullName evidence="1">JmjC domain-containing protein</fullName>
    </recommendedName>
</protein>
<proteinExistence type="predicted"/>
<dbReference type="SUPFAM" id="SSF51197">
    <property type="entry name" value="Clavaminate synthase-like"/>
    <property type="match status" value="1"/>
</dbReference>
<evidence type="ECO:0000259" key="1">
    <source>
        <dbReference type="PROSITE" id="PS51184"/>
    </source>
</evidence>
<dbReference type="Gene3D" id="2.60.120.10">
    <property type="entry name" value="Jelly Rolls"/>
    <property type="match status" value="1"/>
</dbReference>
<gene>
    <name evidence="2" type="ORF">FHT01_000617</name>
</gene>
<feature type="domain" description="JmjC" evidence="1">
    <location>
        <begin position="129"/>
        <end position="285"/>
    </location>
</feature>
<dbReference type="InterPro" id="IPR003347">
    <property type="entry name" value="JmjC_dom"/>
</dbReference>
<reference evidence="2 3" key="1">
    <citation type="submission" date="2020-03" db="EMBL/GenBank/DDBJ databases">
        <title>Genomic Encyclopedia of Type Strains, Phase IV (KMG-IV): sequencing the most valuable type-strain genomes for metagenomic binning, comparative biology and taxonomic classification.</title>
        <authorList>
            <person name="Goeker M."/>
        </authorList>
    </citation>
    <scope>NUCLEOTIDE SEQUENCE [LARGE SCALE GENOMIC DNA]</scope>
    <source>
        <strain evidence="2 3">DSM 22753</strain>
    </source>
</reference>
<evidence type="ECO:0000313" key="2">
    <source>
        <dbReference type="EMBL" id="NIJ23075.1"/>
    </source>
</evidence>
<comment type="caution">
    <text evidence="2">The sequence shown here is derived from an EMBL/GenBank/DDBJ whole genome shotgun (WGS) entry which is preliminary data.</text>
</comment>
<dbReference type="Pfam" id="PF13621">
    <property type="entry name" value="Cupin_8"/>
    <property type="match status" value="1"/>
</dbReference>
<keyword evidence="3" id="KW-1185">Reference proteome</keyword>
<dbReference type="Proteomes" id="UP000788153">
    <property type="component" value="Unassembled WGS sequence"/>
</dbReference>
<dbReference type="EMBL" id="JAASQP010000001">
    <property type="protein sequence ID" value="NIJ23075.1"/>
    <property type="molecule type" value="Genomic_DNA"/>
</dbReference>
<organism evidence="2 3">
    <name type="scientific">Sphingomonas japonica</name>
    <dbReference type="NCBI Taxonomy" id="511662"/>
    <lineage>
        <taxon>Bacteria</taxon>
        <taxon>Pseudomonadati</taxon>
        <taxon>Pseudomonadota</taxon>
        <taxon>Alphaproteobacteria</taxon>
        <taxon>Sphingomonadales</taxon>
        <taxon>Sphingomonadaceae</taxon>
        <taxon>Sphingomonas</taxon>
    </lineage>
</organism>
<sequence length="347" mass="38016">MTTMPAAVTRRTRVIDGTDATTLPVAELIESGRPAILRGIARHLPLVAVGQAGPELAIAWLKRFDGGRPVTAFVGEPGIGGRFGYIGDCTELNFVRERGSLSDYLDRLLAGIGSADAPSIYLGSTDIDQYLPGLRAEAALPFGDRQLIDHPPLVSIWIGNRTIASAHFDMSNNIAVTLVGRRRFTLFPPDQVANLYPGPFDLTPAGQMVSMVDFDDPDLVRHPRFAQALEVGEVAELEPGDALIYPALWWHQVEALDPFNAMINYWWNAAPPFVDTPMTTLLHGLLSLRGRPDHERAGWRALFDHYLFADPEQATAHLPAAAHGSLAPLDGAEARRLRARILQKINR</sequence>
<dbReference type="PANTHER" id="PTHR12461:SF105">
    <property type="entry name" value="HYPOXIA-INDUCIBLE FACTOR 1-ALPHA INHIBITOR"/>
    <property type="match status" value="1"/>
</dbReference>
<name>A0ABX0TXP7_9SPHN</name>